<comment type="caution">
    <text evidence="11">The sequence shown here is derived from an EMBL/GenBank/DDBJ whole genome shotgun (WGS) entry which is preliminary data.</text>
</comment>
<dbReference type="OrthoDB" id="14922at2157"/>
<dbReference type="EMBL" id="LWMT01000229">
    <property type="protein sequence ID" value="KZX12495.1"/>
    <property type="molecule type" value="Genomic_DNA"/>
</dbReference>
<protein>
    <recommendedName>
        <fullName evidence="2">DNA-(apurinic or apyrimidinic site) lyase</fullName>
        <ecNumber evidence="2">4.2.99.18</ecNumber>
    </recommendedName>
</protein>
<evidence type="ECO:0000313" key="11">
    <source>
        <dbReference type="EMBL" id="KZX12495.1"/>
    </source>
</evidence>
<evidence type="ECO:0000256" key="9">
    <source>
        <dbReference type="ARBA" id="ARBA00044632"/>
    </source>
</evidence>
<dbReference type="STRING" id="55758.MBFIL_11420"/>
<dbReference type="Gene3D" id="1.10.340.30">
    <property type="entry name" value="Hypothetical protein, domain 2"/>
    <property type="match status" value="1"/>
</dbReference>
<keyword evidence="12" id="KW-1185">Reference proteome</keyword>
<proteinExistence type="inferred from homology"/>
<evidence type="ECO:0000259" key="10">
    <source>
        <dbReference type="SMART" id="SM00478"/>
    </source>
</evidence>
<keyword evidence="4" id="KW-0378">Hydrolase</keyword>
<evidence type="ECO:0000256" key="1">
    <source>
        <dbReference type="ARBA" id="ARBA00010679"/>
    </source>
</evidence>
<feature type="domain" description="HhH-GPD" evidence="10">
    <location>
        <begin position="142"/>
        <end position="322"/>
    </location>
</feature>
<evidence type="ECO:0000313" key="12">
    <source>
        <dbReference type="Proteomes" id="UP000077066"/>
    </source>
</evidence>
<dbReference type="PATRIC" id="fig|55758.3.peg.1309"/>
<comment type="similarity">
    <text evidence="1">Belongs to the type-1 OGG1 family.</text>
</comment>
<dbReference type="RefSeq" id="WP_066972459.1">
    <property type="nucleotide sequence ID" value="NZ_LWMT01000229.1"/>
</dbReference>
<keyword evidence="5" id="KW-0234">DNA repair</keyword>
<evidence type="ECO:0000256" key="6">
    <source>
        <dbReference type="ARBA" id="ARBA00023239"/>
    </source>
</evidence>
<dbReference type="GO" id="GO:0003684">
    <property type="term" value="F:damaged DNA binding"/>
    <property type="evidence" value="ECO:0007669"/>
    <property type="project" value="InterPro"/>
</dbReference>
<dbReference type="SMART" id="SM00478">
    <property type="entry name" value="ENDO3c"/>
    <property type="match status" value="1"/>
</dbReference>
<name>A0A162FFZ5_9EURY</name>
<dbReference type="Pfam" id="PF00730">
    <property type="entry name" value="HhH-GPD"/>
    <property type="match status" value="1"/>
</dbReference>
<dbReference type="InterPro" id="IPR023170">
    <property type="entry name" value="HhH_base_excis_C"/>
</dbReference>
<evidence type="ECO:0000256" key="5">
    <source>
        <dbReference type="ARBA" id="ARBA00023204"/>
    </source>
</evidence>
<dbReference type="PANTHER" id="PTHR10242">
    <property type="entry name" value="8-OXOGUANINE DNA GLYCOSYLASE"/>
    <property type="match status" value="1"/>
</dbReference>
<dbReference type="AlphaFoldDB" id="A0A162FFZ5"/>
<keyword evidence="3" id="KW-0227">DNA damage</keyword>
<evidence type="ECO:0000256" key="3">
    <source>
        <dbReference type="ARBA" id="ARBA00022763"/>
    </source>
</evidence>
<dbReference type="InterPro" id="IPR003265">
    <property type="entry name" value="HhH-GPD_domain"/>
</dbReference>
<dbReference type="InterPro" id="IPR011257">
    <property type="entry name" value="DNA_glycosylase"/>
</dbReference>
<dbReference type="Pfam" id="PF07934">
    <property type="entry name" value="OGG_N"/>
    <property type="match status" value="1"/>
</dbReference>
<dbReference type="GO" id="GO:0008534">
    <property type="term" value="F:oxidized purine nucleobase lesion DNA N-glycosylase activity"/>
    <property type="evidence" value="ECO:0007669"/>
    <property type="project" value="InterPro"/>
</dbReference>
<keyword evidence="8" id="KW-0326">Glycosidase</keyword>
<dbReference type="InterPro" id="IPR012904">
    <property type="entry name" value="OGG_N"/>
</dbReference>
<gene>
    <name evidence="11" type="primary">nth_2</name>
    <name evidence="11" type="ORF">MBFIL_11420</name>
</gene>
<keyword evidence="6 11" id="KW-0456">Lyase</keyword>
<dbReference type="Gene3D" id="1.10.1670.10">
    <property type="entry name" value="Helix-hairpin-Helix base-excision DNA repair enzymes (C-terminal)"/>
    <property type="match status" value="1"/>
</dbReference>
<dbReference type="PANTHER" id="PTHR10242:SF2">
    <property type="entry name" value="N-GLYCOSYLASE_DNA LYASE"/>
    <property type="match status" value="1"/>
</dbReference>
<dbReference type="SUPFAM" id="SSF48150">
    <property type="entry name" value="DNA-glycosylase"/>
    <property type="match status" value="1"/>
</dbReference>
<accession>A0A162FFZ5</accession>
<comment type="catalytic activity">
    <reaction evidence="9">
        <text>2'-deoxyribonucleotide-(2'-deoxyribose 5'-phosphate)-2'-deoxyribonucleotide-DNA = a 3'-end 2'-deoxyribonucleotide-(2,3-dehydro-2,3-deoxyribose 5'-phosphate)-DNA + a 5'-end 5'-phospho-2'-deoxyribonucleoside-DNA + H(+)</text>
        <dbReference type="Rhea" id="RHEA:66592"/>
        <dbReference type="Rhea" id="RHEA-COMP:13180"/>
        <dbReference type="Rhea" id="RHEA-COMP:16897"/>
        <dbReference type="Rhea" id="RHEA-COMP:17067"/>
        <dbReference type="ChEBI" id="CHEBI:15378"/>
        <dbReference type="ChEBI" id="CHEBI:136412"/>
        <dbReference type="ChEBI" id="CHEBI:157695"/>
        <dbReference type="ChEBI" id="CHEBI:167181"/>
        <dbReference type="EC" id="4.2.99.18"/>
    </reaction>
</comment>
<dbReference type="Proteomes" id="UP000077066">
    <property type="component" value="Unassembled WGS sequence"/>
</dbReference>
<keyword evidence="11" id="KW-0540">Nuclease</keyword>
<reference evidence="11 12" key="1">
    <citation type="submission" date="2016-04" db="EMBL/GenBank/DDBJ databases">
        <title>Genome sequence of Methanobrevibacter filiformis DSM 11501.</title>
        <authorList>
            <person name="Poehlein A."/>
            <person name="Seedorf H."/>
            <person name="Daniel R."/>
        </authorList>
    </citation>
    <scope>NUCLEOTIDE SEQUENCE [LARGE SCALE GENOMIC DNA]</scope>
    <source>
        <strain evidence="11 12">DSM 11501</strain>
    </source>
</reference>
<organism evidence="11 12">
    <name type="scientific">Methanobrevibacter filiformis</name>
    <dbReference type="NCBI Taxonomy" id="55758"/>
    <lineage>
        <taxon>Archaea</taxon>
        <taxon>Methanobacteriati</taxon>
        <taxon>Methanobacteriota</taxon>
        <taxon>Methanomada group</taxon>
        <taxon>Methanobacteria</taxon>
        <taxon>Methanobacteriales</taxon>
        <taxon>Methanobacteriaceae</taxon>
        <taxon>Methanobrevibacter</taxon>
    </lineage>
</organism>
<dbReference type="CDD" id="cd00056">
    <property type="entry name" value="ENDO3c"/>
    <property type="match status" value="1"/>
</dbReference>
<dbReference type="InterPro" id="IPR052054">
    <property type="entry name" value="Oxidative_DNA_repair_enzyme"/>
</dbReference>
<dbReference type="GO" id="GO:0006289">
    <property type="term" value="P:nucleotide-excision repair"/>
    <property type="evidence" value="ECO:0007669"/>
    <property type="project" value="InterPro"/>
</dbReference>
<dbReference type="GO" id="GO:0006284">
    <property type="term" value="P:base-excision repair"/>
    <property type="evidence" value="ECO:0007669"/>
    <property type="project" value="InterPro"/>
</dbReference>
<keyword evidence="7" id="KW-0511">Multifunctional enzyme</keyword>
<evidence type="ECO:0000256" key="4">
    <source>
        <dbReference type="ARBA" id="ARBA00022801"/>
    </source>
</evidence>
<keyword evidence="11" id="KW-0255">Endonuclease</keyword>
<evidence type="ECO:0000256" key="2">
    <source>
        <dbReference type="ARBA" id="ARBA00012720"/>
    </source>
</evidence>
<dbReference type="GO" id="GO:0140078">
    <property type="term" value="F:class I DNA-(apurinic or apyrimidinic site) endonuclease activity"/>
    <property type="evidence" value="ECO:0007669"/>
    <property type="project" value="UniProtKB-EC"/>
</dbReference>
<evidence type="ECO:0000256" key="8">
    <source>
        <dbReference type="ARBA" id="ARBA00023295"/>
    </source>
</evidence>
<dbReference type="EC" id="4.2.99.18" evidence="2"/>
<sequence length="332" mass="37909">MKLNSNHNSNHNSKHNFKLNSKINLKLTEESGQTSQPPWKLVDNSYYSLIKTDKTPILLKISQQDINSLDVDWELPINYDGNINEIAIKKEVNRIFDLDFDLDKFYKYLHNNCELAPSLDFCKGLRLFIARDPFECIISSISSANNSIARWTKSVNKISNIWGKTYKFSSGNFNDFPSPAALKDVYEDNLIESAATSNENIEGCISNLKYCGLGYRSSYIKKTSEVLTLEMDLSEISKMTYNEAFDTIISLPGVGPKVADCILLYGFNMGEAFPSDVWIKRIISYLYFDGKDITANKVRSFGMETFGEYAGYVQLYLFHYARKSGLMDKLRK</sequence>
<evidence type="ECO:0000256" key="7">
    <source>
        <dbReference type="ARBA" id="ARBA00023268"/>
    </source>
</evidence>